<dbReference type="EMBL" id="JAGMWT010000007">
    <property type="protein sequence ID" value="KAH7125456.1"/>
    <property type="molecule type" value="Genomic_DNA"/>
</dbReference>
<accession>A0A9P9DVT3</accession>
<feature type="domain" description="C2H2-type" evidence="2">
    <location>
        <begin position="209"/>
        <end position="231"/>
    </location>
</feature>
<dbReference type="Gene3D" id="3.30.160.60">
    <property type="entry name" value="Classic Zinc Finger"/>
    <property type="match status" value="1"/>
</dbReference>
<dbReference type="SMART" id="SM00355">
    <property type="entry name" value="ZnF_C2H2"/>
    <property type="match status" value="3"/>
</dbReference>
<dbReference type="InterPro" id="IPR013087">
    <property type="entry name" value="Znf_C2H2_type"/>
</dbReference>
<sequence length="287" mass="33401">MYKLRPEQKDFIKHWFKKIGNCQESPYLANEEINAFATLVKAPPQAISEYIHKRLNSTTGAGIHTDSTIAAHQRPRDSLQQSNNTYTVREANKHLDSTTLDCIEKYVLASQRRRTQSDGRRRVNQGPYRCTFGCGYCTKRSFDWRRHEETHEPQELWHCHLCKQNGETVPFLVNRKDKFIQHAKDSHKGRDAEDVLEMSSLDFRAKFNPRCPMCTSIFETWDERCKHVILHYEDEIHARKLREATDAASVDFQSASDENGLRTEALTPSSSSWNEDDRDTLTSKQYT</sequence>
<dbReference type="AlphaFoldDB" id="A0A9P9DVT3"/>
<gene>
    <name evidence="3" type="ORF">B0J11DRAFT_434742</name>
</gene>
<organism evidence="3 4">
    <name type="scientific">Dendryphion nanum</name>
    <dbReference type="NCBI Taxonomy" id="256645"/>
    <lineage>
        <taxon>Eukaryota</taxon>
        <taxon>Fungi</taxon>
        <taxon>Dikarya</taxon>
        <taxon>Ascomycota</taxon>
        <taxon>Pezizomycotina</taxon>
        <taxon>Dothideomycetes</taxon>
        <taxon>Pleosporomycetidae</taxon>
        <taxon>Pleosporales</taxon>
        <taxon>Torulaceae</taxon>
        <taxon>Dendryphion</taxon>
    </lineage>
</organism>
<evidence type="ECO:0000313" key="3">
    <source>
        <dbReference type="EMBL" id="KAH7125456.1"/>
    </source>
</evidence>
<proteinExistence type="predicted"/>
<evidence type="ECO:0000313" key="4">
    <source>
        <dbReference type="Proteomes" id="UP000700596"/>
    </source>
</evidence>
<feature type="domain" description="C2H2-type" evidence="2">
    <location>
        <begin position="128"/>
        <end position="151"/>
    </location>
</feature>
<name>A0A9P9DVT3_9PLEO</name>
<dbReference type="OrthoDB" id="10056939at2759"/>
<comment type="caution">
    <text evidence="3">The sequence shown here is derived from an EMBL/GenBank/DDBJ whole genome shotgun (WGS) entry which is preliminary data.</text>
</comment>
<reference evidence="3" key="1">
    <citation type="journal article" date="2021" name="Nat. Commun.">
        <title>Genetic determinants of endophytism in the Arabidopsis root mycobiome.</title>
        <authorList>
            <person name="Mesny F."/>
            <person name="Miyauchi S."/>
            <person name="Thiergart T."/>
            <person name="Pickel B."/>
            <person name="Atanasova L."/>
            <person name="Karlsson M."/>
            <person name="Huettel B."/>
            <person name="Barry K.W."/>
            <person name="Haridas S."/>
            <person name="Chen C."/>
            <person name="Bauer D."/>
            <person name="Andreopoulos W."/>
            <person name="Pangilinan J."/>
            <person name="LaButti K."/>
            <person name="Riley R."/>
            <person name="Lipzen A."/>
            <person name="Clum A."/>
            <person name="Drula E."/>
            <person name="Henrissat B."/>
            <person name="Kohler A."/>
            <person name="Grigoriev I.V."/>
            <person name="Martin F.M."/>
            <person name="Hacquard S."/>
        </authorList>
    </citation>
    <scope>NUCLEOTIDE SEQUENCE</scope>
    <source>
        <strain evidence="3">MPI-CAGE-CH-0243</strain>
    </source>
</reference>
<feature type="region of interest" description="Disordered" evidence="1">
    <location>
        <begin position="252"/>
        <end position="287"/>
    </location>
</feature>
<evidence type="ECO:0000256" key="1">
    <source>
        <dbReference type="SAM" id="MobiDB-lite"/>
    </source>
</evidence>
<keyword evidence="4" id="KW-1185">Reference proteome</keyword>
<protein>
    <recommendedName>
        <fullName evidence="2">C2H2-type domain-containing protein</fullName>
    </recommendedName>
</protein>
<feature type="domain" description="C2H2-type" evidence="2">
    <location>
        <begin position="157"/>
        <end position="187"/>
    </location>
</feature>
<dbReference type="Proteomes" id="UP000700596">
    <property type="component" value="Unassembled WGS sequence"/>
</dbReference>
<evidence type="ECO:0000259" key="2">
    <source>
        <dbReference type="SMART" id="SM00355"/>
    </source>
</evidence>